<protein>
    <submittedName>
        <fullName evidence="3">LINE-1 retrotransposable element ORF2 protein</fullName>
    </submittedName>
</protein>
<feature type="region of interest" description="Disordered" evidence="1">
    <location>
        <begin position="2303"/>
        <end position="2413"/>
    </location>
</feature>
<feature type="region of interest" description="Disordered" evidence="1">
    <location>
        <begin position="1010"/>
        <end position="1115"/>
    </location>
</feature>
<dbReference type="EMBL" id="JWIN03000037">
    <property type="protein sequence ID" value="KAB1252503.1"/>
    <property type="molecule type" value="Genomic_DNA"/>
</dbReference>
<feature type="region of interest" description="Disordered" evidence="1">
    <location>
        <begin position="1672"/>
        <end position="1697"/>
    </location>
</feature>
<name>A0A5N4C0V6_CAMDR</name>
<feature type="compositionally biased region" description="Pro residues" evidence="1">
    <location>
        <begin position="1786"/>
        <end position="1804"/>
    </location>
</feature>
<feature type="compositionally biased region" description="Basic residues" evidence="1">
    <location>
        <begin position="2247"/>
        <end position="2256"/>
    </location>
</feature>
<feature type="compositionally biased region" description="Basic and acidic residues" evidence="1">
    <location>
        <begin position="1554"/>
        <end position="1565"/>
    </location>
</feature>
<comment type="caution">
    <text evidence="3">The sequence shown here is derived from an EMBL/GenBank/DDBJ whole genome shotgun (WGS) entry which is preliminary data.</text>
</comment>
<dbReference type="Proteomes" id="UP000299084">
    <property type="component" value="Unassembled WGS sequence"/>
</dbReference>
<feature type="region of interest" description="Disordered" evidence="1">
    <location>
        <begin position="2242"/>
        <end position="2287"/>
    </location>
</feature>
<feature type="region of interest" description="Disordered" evidence="1">
    <location>
        <begin position="2056"/>
        <end position="2076"/>
    </location>
</feature>
<feature type="region of interest" description="Disordered" evidence="1">
    <location>
        <begin position="1141"/>
        <end position="1162"/>
    </location>
</feature>
<gene>
    <name evidence="3" type="ORF">Cadr_000003827</name>
</gene>
<feature type="region of interest" description="Disordered" evidence="1">
    <location>
        <begin position="182"/>
        <end position="213"/>
    </location>
</feature>
<feature type="region of interest" description="Disordered" evidence="1">
    <location>
        <begin position="124"/>
        <end position="150"/>
    </location>
</feature>
<feature type="region of interest" description="Disordered" evidence="1">
    <location>
        <begin position="1550"/>
        <end position="1569"/>
    </location>
</feature>
<evidence type="ECO:0000313" key="4">
    <source>
        <dbReference type="Proteomes" id="UP000299084"/>
    </source>
</evidence>
<feature type="signal peptide" evidence="2">
    <location>
        <begin position="1"/>
        <end position="19"/>
    </location>
</feature>
<feature type="region of interest" description="Disordered" evidence="1">
    <location>
        <begin position="1360"/>
        <end position="1392"/>
    </location>
</feature>
<feature type="compositionally biased region" description="Polar residues" evidence="1">
    <location>
        <begin position="1492"/>
        <end position="1502"/>
    </location>
</feature>
<feature type="region of interest" description="Disordered" evidence="1">
    <location>
        <begin position="1781"/>
        <end position="1815"/>
    </location>
</feature>
<feature type="region of interest" description="Disordered" evidence="1">
    <location>
        <begin position="592"/>
        <end position="612"/>
    </location>
</feature>
<feature type="region of interest" description="Disordered" evidence="1">
    <location>
        <begin position="1488"/>
        <end position="1538"/>
    </location>
</feature>
<feature type="region of interest" description="Disordered" evidence="1">
    <location>
        <begin position="2092"/>
        <end position="2128"/>
    </location>
</feature>
<feature type="chain" id="PRO_5024334696" evidence="2">
    <location>
        <begin position="20"/>
        <end position="2413"/>
    </location>
</feature>
<feature type="compositionally biased region" description="Polar residues" evidence="1">
    <location>
        <begin position="2303"/>
        <end position="2314"/>
    </location>
</feature>
<feature type="region of interest" description="Disordered" evidence="1">
    <location>
        <begin position="285"/>
        <end position="319"/>
    </location>
</feature>
<evidence type="ECO:0000256" key="2">
    <source>
        <dbReference type="SAM" id="SignalP"/>
    </source>
</evidence>
<keyword evidence="2" id="KW-0732">Signal</keyword>
<feature type="compositionally biased region" description="Low complexity" evidence="1">
    <location>
        <begin position="924"/>
        <end position="938"/>
    </location>
</feature>
<keyword evidence="4" id="KW-1185">Reference proteome</keyword>
<feature type="region of interest" description="Disordered" evidence="1">
    <location>
        <begin position="1415"/>
        <end position="1435"/>
    </location>
</feature>
<organism evidence="3 4">
    <name type="scientific">Camelus dromedarius</name>
    <name type="common">Dromedary</name>
    <name type="synonym">Arabian camel</name>
    <dbReference type="NCBI Taxonomy" id="9838"/>
    <lineage>
        <taxon>Eukaryota</taxon>
        <taxon>Metazoa</taxon>
        <taxon>Chordata</taxon>
        <taxon>Craniata</taxon>
        <taxon>Vertebrata</taxon>
        <taxon>Euteleostomi</taxon>
        <taxon>Mammalia</taxon>
        <taxon>Eutheria</taxon>
        <taxon>Laurasiatheria</taxon>
        <taxon>Artiodactyla</taxon>
        <taxon>Tylopoda</taxon>
        <taxon>Camelidae</taxon>
        <taxon>Camelus</taxon>
    </lineage>
</organism>
<feature type="compositionally biased region" description="Low complexity" evidence="1">
    <location>
        <begin position="1141"/>
        <end position="1156"/>
    </location>
</feature>
<sequence length="2413" mass="259777">MSTGLTAFFILRFFPCSQVLSTGTAFPSAAGHHLPGDRGCHHPLGRIRKCLPDGFWRSEGWIPEVRFVGLFSAPENAPREGQPLAAAVVQGCGFLLVQPGPPHGTASSPARQRVTQVLHDADEKAEGGAPPSLQERGDHCIPEPGSARTSHTAVMKEADQQAFIRGQNGVFPQLALTRRCERSRRKPARRLGTGDPLCKRSARGQEARKKPASLVTEEMQTEAGLFCSFPCVTWTQVGGSLTGTMFLGASLSTSVSLGCPDMVSLLVASGDQYRLWDLSYAPGMDSRTPESSPGTTPWGLTRNPFTEGLNPSARGQTPDPTCNIPQAQSSALMLTSSKSGAVRASVSPSVTRGKECLLQKKAENNEHSTIRKNTPDAAPGRSYGHRQGHTWGWLSTQRDTYPESHTALGYTRQDTYTHTSAVCTQSSSVVITKHNSAMSRREANSNPDSRHLHGASFFRNGFSLTLNSTCTKGPGTLQDTVLIPGASPRGRWGCCRPITFLQVRDAWPSCGCGASLRVSSCAPPHMMSRRLSFQHRHCWKTRRCPPGPPPSVCHEDMSPLASRPHEGTVMRPRGGTHGSGSRMLMGKCNHHKPPARPNPGWTGQLGRSKGKPSYRWHVSYTRAKTSRGADPVPSLCGPGPDGFSASPFKHRKSNMSRQLCAEKREDEGWGEGAARPRLIWVCDASAQPSARGRGARGHSGAHPGCICSPGTHRNPVPVMNGWAAGHQQVGGDDGAGAPPASAGVGLPGRDTCVPRAPRIPPAHGLVGQDRLPLVPSGDERFGRLHIAQHGDPSPPYPGYLVYGPFPTAGTPPFLLLRPLSLEPWASLGDDGSHICSGKQARGECGRRGCQLQAGLRTGGSPHPLQDPDGLGLGRAEDGGIGTGLCELGNHHRWVCCLTQNSPPHTAPLSPTQHIHKVVQPPPLSGSGTSSSPRSSDSPSPSPWHLEPSFCVSLHVSGITPCVSFCVGVSHREVCAQGPPMLQPVSELHSFPCTSNTSQHLTVSHKLGIPASAHEGGTRVHDTPQPAALTRRTPAVPPSVSPHRPRSHGGLTLSRRVRHVSRSASWRAPLRQNMNQMQKTQEKGKTWRLSPSTAGSRPPRPLHQRLSCTDSPGDALARPHFIKQQSDSGESMETMSILHFSLRTSSPPPTLGTSTSSQESGRSGHFLPCSHLRDAPRWRWVGDFAWTLQLASMSHPTAPPAERQAFRSCPKWKMPPFEAPGCPEIQEESMTHPEPSAQGTLLHCWWECRLVQPLCRTVWRFLKRLGIDLSYDPGIPLLGIYPEGTLLQNDTCTPMFTAALFTITKTWKQPKCPSTDDWIKKPCSLKPRCDHFLTLLSFPGTAGIWGRATLRAGSCIPGLQPETPAAPSSPPHCPVLVPAGQSQPSRGALGSAFSRNRSGFKANRTLEMSQPQLVNWKGEGPEKEGSLPEEFRTPKPCPAPRLLRATLASASPLGSLAELRTFREISKLAGAAFASQRQDVRVRVTVGGCWGSSAPSPQDTQATSEDRNPLTASTNGAPRTRVDAPRPAGPPSATPFRVPSTLLAGWDSRTVSPASEKHAPGTDHPEQNGAEWEWPAAVAETGDPQMDYFKPQASILPRQGVPGPRSLPRLQGRVPPAFSSFWGLQASIPGLVATSLPSLPRLHVASPLCLCLSSSVSSEDTVLGCRATSSRRTSSQALNRKPHVTCPPGTKTRQETSRRPPLYCNVLRPRRESLAGQDGVVVDAGEAGGRQERAVLRGRPLPALRLHQHVEGVELRGQRPPPVWVQEALDDQDATACHTESWGVRPAAPPGLPPPSPQPRHPPSCGPSLAFSPSTRGSARVTRRVCLCVCICVCKATPSPGHSGSKPAGAWESPASSPWMTSPQETQVGASLLHLDPRRERLTRLEDKASQMPGRWAGRSDLTVLSRFQARHKVFHVFHTNVGRAERAWGRAGSTGVWTRSGPAPAAATAALPEQCPPFGDLTASCGFNSDSAHTGHLQPRDAHVKNQDAEDNRVRGTGHALNCLKHRLYTLQMADQNVRLSGLGRGGVGQKSLHPRSAALTRPGCLSWRFRRRWETKPQAQRASRRVRKSPRDQTKTRALCALTGEGADTVQLPASGADTRGCSQTERRGAGPVRTVPSDMGSAPGYGVQGRRARGWWYTEHEPSGCALQIRVCAGMCTDIYALVFTKPAQADPHHKTAHFQEPETSRFAGIALQARPPCRYVCTQRWATSRAGTRVGDTTGHHVSCDFGEARLWDMQHRTVQGGHHGPRQLHRVSKPGQTRDTEGIRSQASSCGTTCRLQNSEQPAPSCRLDWKCNGALSPSHTEAVPTSSWATRMEGPHRTAGALSPSHTEAVLTDPTRTSPRGPTTYLPCRRGGFSPAAESTSRRSSRAGPWPGCRGLHGEGGLGSACSPAQLDASPPPRHGKATRSPSY</sequence>
<reference evidence="3 4" key="1">
    <citation type="journal article" date="2019" name="Mol. Ecol. Resour.">
        <title>Improving Illumina assemblies with Hi-C and long reads: an example with the North African dromedary.</title>
        <authorList>
            <person name="Elbers J.P."/>
            <person name="Rogers M.F."/>
            <person name="Perelman P.L."/>
            <person name="Proskuryakova A.A."/>
            <person name="Serdyukova N.A."/>
            <person name="Johnson W.E."/>
            <person name="Horin P."/>
            <person name="Corander J."/>
            <person name="Murphy D."/>
            <person name="Burger P.A."/>
        </authorList>
    </citation>
    <scope>NUCLEOTIDE SEQUENCE [LARGE SCALE GENOMIC DNA]</scope>
    <source>
        <strain evidence="3">Drom800</strain>
        <tissue evidence="3">Blood</tissue>
    </source>
</reference>
<evidence type="ECO:0000313" key="3">
    <source>
        <dbReference type="EMBL" id="KAB1252503.1"/>
    </source>
</evidence>
<feature type="compositionally biased region" description="Polar residues" evidence="1">
    <location>
        <begin position="1853"/>
        <end position="1862"/>
    </location>
</feature>
<evidence type="ECO:0000256" key="1">
    <source>
        <dbReference type="SAM" id="MobiDB-lite"/>
    </source>
</evidence>
<feature type="region of interest" description="Disordered" evidence="1">
    <location>
        <begin position="1838"/>
        <end position="1862"/>
    </location>
</feature>
<proteinExistence type="predicted"/>
<feature type="compositionally biased region" description="Polar residues" evidence="1">
    <location>
        <begin position="2267"/>
        <end position="2286"/>
    </location>
</feature>
<feature type="region of interest" description="Disordered" evidence="1">
    <location>
        <begin position="915"/>
        <end position="943"/>
    </location>
</feature>
<accession>A0A5N4C0V6</accession>
<feature type="compositionally biased region" description="Basic and acidic residues" evidence="1">
    <location>
        <begin position="1418"/>
        <end position="1432"/>
    </location>
</feature>